<dbReference type="PANTHER" id="PTHR45625:SF4">
    <property type="entry name" value="PEPTIDYLPROLYL ISOMERASE DOMAIN AND WD REPEAT-CONTAINING PROTEIN 1"/>
    <property type="match status" value="1"/>
</dbReference>
<sequence length="259" mass="27582">MQVTIEYGAWAEMMHKKRWAAFVLAAALVLTGCSAGSFLHFGKGSGGSTVQKIDRPAVESAELQFAHPAAGDTIAVFDTSAGVFKAVLFPDKAPQAYDNFAGLVQAGYYNGLTFSRVESGFVVEAGQGADGRGSTIWNGSRYPAETTDSLHHYSGALCMGTDASGECASVFYVMQTLPGEQSVTQELVDQMNSAGYRAEVVSAYQTVGGAPYLDYTDTVLGQVYEGMDVVDAIGQTAVDENQKPREDITINSVSIETYQ</sequence>
<evidence type="ECO:0000256" key="4">
    <source>
        <dbReference type="RuleBase" id="RU363019"/>
    </source>
</evidence>
<dbReference type="EC" id="5.2.1.8" evidence="4"/>
<evidence type="ECO:0000313" key="6">
    <source>
        <dbReference type="EMBL" id="EFQ06129.1"/>
    </source>
</evidence>
<protein>
    <recommendedName>
        <fullName evidence="4">Peptidyl-prolyl cis-trans isomerase</fullName>
        <shortName evidence="4">PPIase</shortName>
        <ecNumber evidence="4">5.2.1.8</ecNumber>
    </recommendedName>
</protein>
<dbReference type="SUPFAM" id="SSF50891">
    <property type="entry name" value="Cyclophilin-like"/>
    <property type="match status" value="1"/>
</dbReference>
<dbReference type="PRINTS" id="PR00153">
    <property type="entry name" value="CSAPPISMRASE"/>
</dbReference>
<comment type="similarity">
    <text evidence="4">Belongs to the cyclophilin-type PPIase family.</text>
</comment>
<dbReference type="GO" id="GO:0003755">
    <property type="term" value="F:peptidyl-prolyl cis-trans isomerase activity"/>
    <property type="evidence" value="ECO:0007669"/>
    <property type="project" value="UniProtKB-UniRule"/>
</dbReference>
<dbReference type="AlphaFoldDB" id="E2ZL15"/>
<evidence type="ECO:0000256" key="1">
    <source>
        <dbReference type="ARBA" id="ARBA00002388"/>
    </source>
</evidence>
<reference evidence="6 7" key="1">
    <citation type="submission" date="2010-08" db="EMBL/GenBank/DDBJ databases">
        <authorList>
            <person name="Weinstock G."/>
            <person name="Sodergren E."/>
            <person name="Clifton S."/>
            <person name="Fulton L."/>
            <person name="Fulton B."/>
            <person name="Courtney L."/>
            <person name="Fronick C."/>
            <person name="Harrison M."/>
            <person name="Strong C."/>
            <person name="Farmer C."/>
            <person name="Delahaunty K."/>
            <person name="Markovic C."/>
            <person name="Hall O."/>
            <person name="Minx P."/>
            <person name="Tomlinson C."/>
            <person name="Mitreva M."/>
            <person name="Hou S."/>
            <person name="Chen J."/>
            <person name="Wollam A."/>
            <person name="Pepin K.H."/>
            <person name="Johnson M."/>
            <person name="Bhonagiri V."/>
            <person name="Zhang X."/>
            <person name="Suruliraj S."/>
            <person name="Warren W."/>
            <person name="Chinwalla A."/>
            <person name="Mardis E.R."/>
            <person name="Wilson R.K."/>
        </authorList>
    </citation>
    <scope>NUCLEOTIDE SEQUENCE [LARGE SCALE GENOMIC DNA]</scope>
    <source>
        <strain evidence="6 7">KLE1255</strain>
    </source>
</reference>
<dbReference type="HOGENOM" id="CLU_012062_16_0_9"/>
<proteinExistence type="inferred from homology"/>
<dbReference type="EMBL" id="AECU01000180">
    <property type="protein sequence ID" value="EFQ06129.1"/>
    <property type="molecule type" value="Genomic_DNA"/>
</dbReference>
<keyword evidence="2 4" id="KW-0697">Rotamase</keyword>
<organism evidence="6 7">
    <name type="scientific">Faecalibacterium cf. prausnitzii KLE1255</name>
    <dbReference type="NCBI Taxonomy" id="748224"/>
    <lineage>
        <taxon>Bacteria</taxon>
        <taxon>Bacillati</taxon>
        <taxon>Bacillota</taxon>
        <taxon>Clostridia</taxon>
        <taxon>Eubacteriales</taxon>
        <taxon>Oscillospiraceae</taxon>
        <taxon>Faecalibacterium</taxon>
    </lineage>
</organism>
<dbReference type="InterPro" id="IPR029000">
    <property type="entry name" value="Cyclophilin-like_dom_sf"/>
</dbReference>
<evidence type="ECO:0000259" key="5">
    <source>
        <dbReference type="PROSITE" id="PS50072"/>
    </source>
</evidence>
<comment type="caution">
    <text evidence="6">The sequence shown here is derived from an EMBL/GenBank/DDBJ whole genome shotgun (WGS) entry which is preliminary data.</text>
</comment>
<evidence type="ECO:0000313" key="7">
    <source>
        <dbReference type="Proteomes" id="UP000006028"/>
    </source>
</evidence>
<evidence type="ECO:0000256" key="3">
    <source>
        <dbReference type="ARBA" id="ARBA00023235"/>
    </source>
</evidence>
<dbReference type="InterPro" id="IPR044666">
    <property type="entry name" value="Cyclophilin_A-like"/>
</dbReference>
<dbReference type="InterPro" id="IPR002130">
    <property type="entry name" value="Cyclophilin-type_PPIase_dom"/>
</dbReference>
<dbReference type="PANTHER" id="PTHR45625">
    <property type="entry name" value="PEPTIDYL-PROLYL CIS-TRANS ISOMERASE-RELATED"/>
    <property type="match status" value="1"/>
</dbReference>
<dbReference type="Proteomes" id="UP000006028">
    <property type="component" value="Unassembled WGS sequence"/>
</dbReference>
<dbReference type="PROSITE" id="PS50072">
    <property type="entry name" value="CSA_PPIASE_2"/>
    <property type="match status" value="1"/>
</dbReference>
<keyword evidence="3 4" id="KW-0413">Isomerase</keyword>
<feature type="domain" description="PPIase cyclophilin-type" evidence="5">
    <location>
        <begin position="74"/>
        <end position="255"/>
    </location>
</feature>
<dbReference type="STRING" id="748224.HMPREF9436_02368"/>
<comment type="catalytic activity">
    <reaction evidence="4">
        <text>[protein]-peptidylproline (omega=180) = [protein]-peptidylproline (omega=0)</text>
        <dbReference type="Rhea" id="RHEA:16237"/>
        <dbReference type="Rhea" id="RHEA-COMP:10747"/>
        <dbReference type="Rhea" id="RHEA-COMP:10748"/>
        <dbReference type="ChEBI" id="CHEBI:83833"/>
        <dbReference type="ChEBI" id="CHEBI:83834"/>
        <dbReference type="EC" id="5.2.1.8"/>
    </reaction>
</comment>
<dbReference type="Pfam" id="PF00160">
    <property type="entry name" value="Pro_isomerase"/>
    <property type="match status" value="1"/>
</dbReference>
<dbReference type="BioCyc" id="FCF748224-HMP:GTSS-369-MONOMER"/>
<gene>
    <name evidence="6" type="ORF">HMPREF9436_02368</name>
</gene>
<evidence type="ECO:0000256" key="2">
    <source>
        <dbReference type="ARBA" id="ARBA00023110"/>
    </source>
</evidence>
<name>E2ZL15_9FIRM</name>
<dbReference type="eggNOG" id="COG0652">
    <property type="taxonomic scope" value="Bacteria"/>
</dbReference>
<dbReference type="Gene3D" id="2.40.100.10">
    <property type="entry name" value="Cyclophilin-like"/>
    <property type="match status" value="1"/>
</dbReference>
<accession>E2ZL15</accession>
<comment type="function">
    <text evidence="1 4">PPIases accelerate the folding of proteins. It catalyzes the cis-trans isomerization of proline imidic peptide bonds in oligopeptides.</text>
</comment>